<dbReference type="Pfam" id="PF00005">
    <property type="entry name" value="ABC_tran"/>
    <property type="match status" value="1"/>
</dbReference>
<dbReference type="InterPro" id="IPR003439">
    <property type="entry name" value="ABC_transporter-like_ATP-bd"/>
</dbReference>
<name>A0AAU8HVN4_9FIRM</name>
<reference evidence="5" key="1">
    <citation type="journal article" date="2018" name="Antonie Van Leeuwenhoek">
        <title>Proteinivorax hydrogeniformans sp. nov., an anaerobic, haloalkaliphilic bacterium fermenting proteinaceous compounds with high hydrogen production.</title>
        <authorList>
            <person name="Boltyanskaya Y."/>
            <person name="Detkova E."/>
            <person name="Pimenov N."/>
            <person name="Kevbrin V."/>
        </authorList>
    </citation>
    <scope>NUCLEOTIDE SEQUENCE</scope>
    <source>
        <strain evidence="5">Z-710</strain>
    </source>
</reference>
<dbReference type="AlphaFoldDB" id="A0AAU8HVN4"/>
<organism evidence="5">
    <name type="scientific">Proteinivorax hydrogeniformans</name>
    <dbReference type="NCBI Taxonomy" id="1826727"/>
    <lineage>
        <taxon>Bacteria</taxon>
        <taxon>Bacillati</taxon>
        <taxon>Bacillota</taxon>
        <taxon>Clostridia</taxon>
        <taxon>Eubacteriales</taxon>
        <taxon>Proteinivoracaceae</taxon>
        <taxon>Proteinivorax</taxon>
    </lineage>
</organism>
<dbReference type="GO" id="GO:0016887">
    <property type="term" value="F:ATP hydrolysis activity"/>
    <property type="evidence" value="ECO:0007669"/>
    <property type="project" value="InterPro"/>
</dbReference>
<dbReference type="InterPro" id="IPR051782">
    <property type="entry name" value="ABC_Transporter_VariousFunc"/>
</dbReference>
<evidence type="ECO:0000256" key="2">
    <source>
        <dbReference type="ARBA" id="ARBA00022741"/>
    </source>
</evidence>
<accession>A0AAU8HVN4</accession>
<dbReference type="PROSITE" id="PS50893">
    <property type="entry name" value="ABC_TRANSPORTER_2"/>
    <property type="match status" value="1"/>
</dbReference>
<dbReference type="SUPFAM" id="SSF52540">
    <property type="entry name" value="P-loop containing nucleoside triphosphate hydrolases"/>
    <property type="match status" value="1"/>
</dbReference>
<dbReference type="Gene3D" id="3.40.50.300">
    <property type="entry name" value="P-loop containing nucleotide triphosphate hydrolases"/>
    <property type="match status" value="1"/>
</dbReference>
<sequence length="291" mass="32905">MGTINFRNVSKVYGKNRAVDNIDATIYPNKIYGLLGRNGAGKTTMLNMLTNKIFPTTGTIKINGESVSENQELLSKVFYMMEKNIYPEAMKVKEVFKWTSKFYPNFELDYANNLADKFELNIDKKVKELSTGYTSIFKVIVALASNAETIIFDEPVLGLDAYHRDMLYKEILSNYIKKPKTMIISTHLIEEVADILEEVIIIKNGKLIKHQAVEELLKSAYTVSGKAEKVDQFANNKKIIGEETLGNFKAITIMESYKDEALAKKLDVEISKPELQKLFISLSRSKGGSLK</sequence>
<protein>
    <submittedName>
        <fullName evidence="5">ABC transporter ATP-binding protein</fullName>
    </submittedName>
</protein>
<dbReference type="CDD" id="cd03230">
    <property type="entry name" value="ABC_DR_subfamily_A"/>
    <property type="match status" value="1"/>
</dbReference>
<feature type="domain" description="ABC transporter" evidence="4">
    <location>
        <begin position="4"/>
        <end position="229"/>
    </location>
</feature>
<dbReference type="InterPro" id="IPR003593">
    <property type="entry name" value="AAA+_ATPase"/>
</dbReference>
<dbReference type="PANTHER" id="PTHR42939">
    <property type="entry name" value="ABC TRANSPORTER ATP-BINDING PROTEIN ALBC-RELATED"/>
    <property type="match status" value="1"/>
</dbReference>
<proteinExistence type="predicted"/>
<keyword evidence="3 5" id="KW-0067">ATP-binding</keyword>
<dbReference type="SMART" id="SM00382">
    <property type="entry name" value="AAA"/>
    <property type="match status" value="1"/>
</dbReference>
<reference evidence="5" key="2">
    <citation type="submission" date="2024-06" db="EMBL/GenBank/DDBJ databases">
        <authorList>
            <person name="Petrova K.O."/>
            <person name="Toshchakov S.V."/>
            <person name="Boltjanskaja Y.V."/>
            <person name="Kevbrin V.V."/>
        </authorList>
    </citation>
    <scope>NUCLEOTIDE SEQUENCE</scope>
    <source>
        <strain evidence="5">Z-710</strain>
    </source>
</reference>
<keyword evidence="2" id="KW-0547">Nucleotide-binding</keyword>
<dbReference type="InterPro" id="IPR027417">
    <property type="entry name" value="P-loop_NTPase"/>
</dbReference>
<evidence type="ECO:0000313" key="5">
    <source>
        <dbReference type="EMBL" id="XCI29454.1"/>
    </source>
</evidence>
<evidence type="ECO:0000256" key="3">
    <source>
        <dbReference type="ARBA" id="ARBA00022840"/>
    </source>
</evidence>
<evidence type="ECO:0000259" key="4">
    <source>
        <dbReference type="PROSITE" id="PS50893"/>
    </source>
</evidence>
<dbReference type="RefSeq" id="WP_353894002.1">
    <property type="nucleotide sequence ID" value="NZ_CP159485.1"/>
</dbReference>
<dbReference type="EMBL" id="CP159485">
    <property type="protein sequence ID" value="XCI29454.1"/>
    <property type="molecule type" value="Genomic_DNA"/>
</dbReference>
<evidence type="ECO:0000256" key="1">
    <source>
        <dbReference type="ARBA" id="ARBA00022448"/>
    </source>
</evidence>
<keyword evidence="1" id="KW-0813">Transport</keyword>
<dbReference type="GO" id="GO:0005524">
    <property type="term" value="F:ATP binding"/>
    <property type="evidence" value="ECO:0007669"/>
    <property type="project" value="UniProtKB-KW"/>
</dbReference>
<gene>
    <name evidence="5" type="ORF">PRVXH_000775</name>
</gene>
<dbReference type="PANTHER" id="PTHR42939:SF1">
    <property type="entry name" value="ABC TRANSPORTER ATP-BINDING PROTEIN ALBC-RELATED"/>
    <property type="match status" value="1"/>
</dbReference>